<dbReference type="InterPro" id="IPR001638">
    <property type="entry name" value="Solute-binding_3/MltF_N"/>
</dbReference>
<keyword evidence="2" id="KW-1133">Transmembrane helix</keyword>
<name>A0ABQ5YJY6_9NEIS</name>
<evidence type="ECO:0000259" key="3">
    <source>
        <dbReference type="SMART" id="SM00062"/>
    </source>
</evidence>
<keyword evidence="1" id="KW-0732">Signal</keyword>
<dbReference type="CDD" id="cd01007">
    <property type="entry name" value="PBP2_BvgS_HisK_like"/>
    <property type="match status" value="1"/>
</dbReference>
<sequence length="296" mass="32055">MQSTGYLGWFNRRVHVVFFLLLIASVHGADGQATIPVRFAPEKDYGPFVYVDEKNEVRGLSIDILNAISMSAGLKIETLPARSLSEILDMAKKGEVDLISSLRPTPERASFLDFSSPYVSVPAVLLTRADKKRGTTLSDLEGQTIAVGKGYAVEGFVRNRHPKIQWIAVPDDGAGIEALLAGRVAGVVADIASASFVIREKKANGLMVQSPIGFEYALSFGYSKQRPDIGIALEKGIRNFSNQDRTTTLSKWIDASETTAKDSVRVAIENIALGALGASILLLAAFAIRRKLSKSE</sequence>
<comment type="caution">
    <text evidence="4">The sequence shown here is derived from an EMBL/GenBank/DDBJ whole genome shotgun (WGS) entry which is preliminary data.</text>
</comment>
<gene>
    <name evidence="4" type="ORF">GCM10007907_24500</name>
</gene>
<dbReference type="Proteomes" id="UP001156706">
    <property type="component" value="Unassembled WGS sequence"/>
</dbReference>
<keyword evidence="2" id="KW-0472">Membrane</keyword>
<keyword evidence="5" id="KW-1185">Reference proteome</keyword>
<evidence type="ECO:0000313" key="5">
    <source>
        <dbReference type="Proteomes" id="UP001156706"/>
    </source>
</evidence>
<keyword evidence="2" id="KW-0812">Transmembrane</keyword>
<feature type="domain" description="Solute-binding protein family 3/N-terminal" evidence="3">
    <location>
        <begin position="36"/>
        <end position="256"/>
    </location>
</feature>
<evidence type="ECO:0000256" key="2">
    <source>
        <dbReference type="SAM" id="Phobius"/>
    </source>
</evidence>
<organism evidence="4 5">
    <name type="scientific">Chitinimonas prasina</name>
    <dbReference type="NCBI Taxonomy" id="1434937"/>
    <lineage>
        <taxon>Bacteria</taxon>
        <taxon>Pseudomonadati</taxon>
        <taxon>Pseudomonadota</taxon>
        <taxon>Betaproteobacteria</taxon>
        <taxon>Neisseriales</taxon>
        <taxon>Chitinibacteraceae</taxon>
        <taxon>Chitinimonas</taxon>
    </lineage>
</organism>
<dbReference type="SMART" id="SM00062">
    <property type="entry name" value="PBPb"/>
    <property type="match status" value="1"/>
</dbReference>
<feature type="transmembrane region" description="Helical" evidence="2">
    <location>
        <begin position="271"/>
        <end position="288"/>
    </location>
</feature>
<dbReference type="Pfam" id="PF00497">
    <property type="entry name" value="SBP_bac_3"/>
    <property type="match status" value="1"/>
</dbReference>
<reference evidence="5" key="1">
    <citation type="journal article" date="2019" name="Int. J. Syst. Evol. Microbiol.">
        <title>The Global Catalogue of Microorganisms (GCM) 10K type strain sequencing project: providing services to taxonomists for standard genome sequencing and annotation.</title>
        <authorList>
            <consortium name="The Broad Institute Genomics Platform"/>
            <consortium name="The Broad Institute Genome Sequencing Center for Infectious Disease"/>
            <person name="Wu L."/>
            <person name="Ma J."/>
        </authorList>
    </citation>
    <scope>NUCLEOTIDE SEQUENCE [LARGE SCALE GENOMIC DNA]</scope>
    <source>
        <strain evidence="5">NBRC 110044</strain>
    </source>
</reference>
<accession>A0ABQ5YJY6</accession>
<evidence type="ECO:0000256" key="1">
    <source>
        <dbReference type="ARBA" id="ARBA00022729"/>
    </source>
</evidence>
<dbReference type="SUPFAM" id="SSF53850">
    <property type="entry name" value="Periplasmic binding protein-like II"/>
    <property type="match status" value="1"/>
</dbReference>
<dbReference type="RefSeq" id="WP_284196751.1">
    <property type="nucleotide sequence ID" value="NZ_BSOG01000002.1"/>
</dbReference>
<dbReference type="EMBL" id="BSOG01000002">
    <property type="protein sequence ID" value="GLR13660.1"/>
    <property type="molecule type" value="Genomic_DNA"/>
</dbReference>
<evidence type="ECO:0000313" key="4">
    <source>
        <dbReference type="EMBL" id="GLR13660.1"/>
    </source>
</evidence>
<protein>
    <recommendedName>
        <fullName evidence="3">Solute-binding protein family 3/N-terminal domain-containing protein</fullName>
    </recommendedName>
</protein>
<dbReference type="Gene3D" id="3.40.190.10">
    <property type="entry name" value="Periplasmic binding protein-like II"/>
    <property type="match status" value="2"/>
</dbReference>
<proteinExistence type="predicted"/>
<dbReference type="PANTHER" id="PTHR35936">
    <property type="entry name" value="MEMBRANE-BOUND LYTIC MUREIN TRANSGLYCOSYLASE F"/>
    <property type="match status" value="1"/>
</dbReference>